<reference evidence="1" key="1">
    <citation type="submission" date="2023-05" db="EMBL/GenBank/DDBJ databases">
        <authorList>
            <person name="Zhang X."/>
        </authorList>
    </citation>
    <scope>NUCLEOTIDE SEQUENCE</scope>
    <source>
        <strain evidence="1">YF14B1</strain>
    </source>
</reference>
<dbReference type="Proteomes" id="UP001241110">
    <property type="component" value="Unassembled WGS sequence"/>
</dbReference>
<dbReference type="EMBL" id="JASJOS010000003">
    <property type="protein sequence ID" value="MDJ1480257.1"/>
    <property type="molecule type" value="Genomic_DNA"/>
</dbReference>
<comment type="caution">
    <text evidence="1">The sequence shown here is derived from an EMBL/GenBank/DDBJ whole genome shotgun (WGS) entry which is preliminary data.</text>
</comment>
<evidence type="ECO:0000313" key="2">
    <source>
        <dbReference type="Proteomes" id="UP001241110"/>
    </source>
</evidence>
<dbReference type="AlphaFoldDB" id="A0AAE3U672"/>
<proteinExistence type="predicted"/>
<organism evidence="1 2">
    <name type="scientific">Xanthocytophaga flava</name>
    <dbReference type="NCBI Taxonomy" id="3048013"/>
    <lineage>
        <taxon>Bacteria</taxon>
        <taxon>Pseudomonadati</taxon>
        <taxon>Bacteroidota</taxon>
        <taxon>Cytophagia</taxon>
        <taxon>Cytophagales</taxon>
        <taxon>Rhodocytophagaceae</taxon>
        <taxon>Xanthocytophaga</taxon>
    </lineage>
</organism>
<gene>
    <name evidence="1" type="ORF">QNI16_07160</name>
</gene>
<sequence length="69" mass="7914">MNTDLERAEREKSNLAARNIEITQELDNKPPWQIRIKLIGERATIQAKLLALEFLISDLQAGQQAEKIQ</sequence>
<protein>
    <submittedName>
        <fullName evidence="1">Uncharacterized protein</fullName>
    </submittedName>
</protein>
<evidence type="ECO:0000313" key="1">
    <source>
        <dbReference type="EMBL" id="MDJ1480257.1"/>
    </source>
</evidence>
<dbReference type="RefSeq" id="WP_313976829.1">
    <property type="nucleotide sequence ID" value="NZ_JASJOS010000003.1"/>
</dbReference>
<accession>A0AAE3U672</accession>
<name>A0AAE3U672_9BACT</name>